<dbReference type="PROSITE" id="PS50845">
    <property type="entry name" value="RETICULON"/>
    <property type="match status" value="1"/>
</dbReference>
<dbReference type="EMBL" id="ML119675">
    <property type="protein sequence ID" value="RPA81916.1"/>
    <property type="molecule type" value="Genomic_DNA"/>
</dbReference>
<keyword evidence="10" id="KW-1185">Reference proteome</keyword>
<keyword evidence="2 6" id="KW-0812">Transmembrane</keyword>
<evidence type="ECO:0000259" key="8">
    <source>
        <dbReference type="PROSITE" id="PS50845"/>
    </source>
</evidence>
<dbReference type="InterPro" id="IPR003388">
    <property type="entry name" value="Reticulon"/>
</dbReference>
<gene>
    <name evidence="9" type="ORF">BJ508DRAFT_414400</name>
</gene>
<evidence type="ECO:0000313" key="10">
    <source>
        <dbReference type="Proteomes" id="UP000275078"/>
    </source>
</evidence>
<dbReference type="STRING" id="1160509.A0A3N4I8X7"/>
<name>A0A3N4I8X7_ASCIM</name>
<accession>A0A3N4I8X7</accession>
<feature type="transmembrane region" description="Helical" evidence="6">
    <location>
        <begin position="179"/>
        <end position="201"/>
    </location>
</feature>
<organism evidence="9 10">
    <name type="scientific">Ascobolus immersus RN42</name>
    <dbReference type="NCBI Taxonomy" id="1160509"/>
    <lineage>
        <taxon>Eukaryota</taxon>
        <taxon>Fungi</taxon>
        <taxon>Dikarya</taxon>
        <taxon>Ascomycota</taxon>
        <taxon>Pezizomycotina</taxon>
        <taxon>Pezizomycetes</taxon>
        <taxon>Pezizales</taxon>
        <taxon>Ascobolaceae</taxon>
        <taxon>Ascobolus</taxon>
    </lineage>
</organism>
<dbReference type="Proteomes" id="UP000275078">
    <property type="component" value="Unassembled WGS sequence"/>
</dbReference>
<evidence type="ECO:0000256" key="4">
    <source>
        <dbReference type="ARBA" id="ARBA00022989"/>
    </source>
</evidence>
<dbReference type="GO" id="GO:0005789">
    <property type="term" value="C:endoplasmic reticulum membrane"/>
    <property type="evidence" value="ECO:0007669"/>
    <property type="project" value="UniProtKB-SubCell"/>
</dbReference>
<feature type="region of interest" description="Disordered" evidence="7">
    <location>
        <begin position="43"/>
        <end position="64"/>
    </location>
</feature>
<sequence length="332" mass="37053">MDSHNSHLKPLTPPSEEHYGNKNFNQGTQQHLNMTDAVNQAFEKSQQEARNTQSDFKGLSNPGNATTETDQSLTSFHNFFNDLFTWKFPRASGVVFAGSVSVILAVHYIDVLRYVLKGLYLSFAAVSTAEFAGKTLTGKGFVSQMRPQKYFAVPRESVESIFAGLHQFLNFLVLEFQRILFVENFATTVSAFVATFFSYFLIKYLPLWSLVLTSTILAFSVPLVYLKNQEVIDQQIAHLSEIINAQLNQAKEVGGKYANEYTAQAKQAAGNLTGKVQELTGAKKEQVKKPYRDETEPAVRESDFPSVPIAAPVTVPADVIEPEFQQAIPQTY</sequence>
<feature type="domain" description="Reticulon" evidence="8">
    <location>
        <begin position="80"/>
        <end position="249"/>
    </location>
</feature>
<dbReference type="AlphaFoldDB" id="A0A3N4I8X7"/>
<evidence type="ECO:0000256" key="5">
    <source>
        <dbReference type="ARBA" id="ARBA00023136"/>
    </source>
</evidence>
<protein>
    <recommendedName>
        <fullName evidence="6">Reticulon-like protein</fullName>
    </recommendedName>
</protein>
<feature type="region of interest" description="Disordered" evidence="7">
    <location>
        <begin position="1"/>
        <end position="27"/>
    </location>
</feature>
<comment type="subcellular location">
    <subcellularLocation>
        <location evidence="1 6">Endoplasmic reticulum membrane</location>
        <topology evidence="1 6">Multi-pass membrane protein</topology>
    </subcellularLocation>
</comment>
<evidence type="ECO:0000256" key="1">
    <source>
        <dbReference type="ARBA" id="ARBA00004477"/>
    </source>
</evidence>
<keyword evidence="5 6" id="KW-0472">Membrane</keyword>
<keyword evidence="3 6" id="KW-0256">Endoplasmic reticulum</keyword>
<evidence type="ECO:0000256" key="3">
    <source>
        <dbReference type="ARBA" id="ARBA00022824"/>
    </source>
</evidence>
<proteinExistence type="predicted"/>
<feature type="transmembrane region" description="Helical" evidence="6">
    <location>
        <begin position="207"/>
        <end position="226"/>
    </location>
</feature>
<evidence type="ECO:0000313" key="9">
    <source>
        <dbReference type="EMBL" id="RPA81916.1"/>
    </source>
</evidence>
<reference evidence="9 10" key="1">
    <citation type="journal article" date="2018" name="Nat. Ecol. Evol.">
        <title>Pezizomycetes genomes reveal the molecular basis of ectomycorrhizal truffle lifestyle.</title>
        <authorList>
            <person name="Murat C."/>
            <person name="Payen T."/>
            <person name="Noel B."/>
            <person name="Kuo A."/>
            <person name="Morin E."/>
            <person name="Chen J."/>
            <person name="Kohler A."/>
            <person name="Krizsan K."/>
            <person name="Balestrini R."/>
            <person name="Da Silva C."/>
            <person name="Montanini B."/>
            <person name="Hainaut M."/>
            <person name="Levati E."/>
            <person name="Barry K.W."/>
            <person name="Belfiori B."/>
            <person name="Cichocki N."/>
            <person name="Clum A."/>
            <person name="Dockter R.B."/>
            <person name="Fauchery L."/>
            <person name="Guy J."/>
            <person name="Iotti M."/>
            <person name="Le Tacon F."/>
            <person name="Lindquist E.A."/>
            <person name="Lipzen A."/>
            <person name="Malagnac F."/>
            <person name="Mello A."/>
            <person name="Molinier V."/>
            <person name="Miyauchi S."/>
            <person name="Poulain J."/>
            <person name="Riccioni C."/>
            <person name="Rubini A."/>
            <person name="Sitrit Y."/>
            <person name="Splivallo R."/>
            <person name="Traeger S."/>
            <person name="Wang M."/>
            <person name="Zifcakova L."/>
            <person name="Wipf D."/>
            <person name="Zambonelli A."/>
            <person name="Paolocci F."/>
            <person name="Nowrousian M."/>
            <person name="Ottonello S."/>
            <person name="Baldrian P."/>
            <person name="Spatafora J.W."/>
            <person name="Henrissat B."/>
            <person name="Nagy L.G."/>
            <person name="Aury J.M."/>
            <person name="Wincker P."/>
            <person name="Grigoriev I.V."/>
            <person name="Bonfante P."/>
            <person name="Martin F.M."/>
        </authorList>
    </citation>
    <scope>NUCLEOTIDE SEQUENCE [LARGE SCALE GENOMIC DNA]</scope>
    <source>
        <strain evidence="9 10">RN42</strain>
    </source>
</reference>
<keyword evidence="4 6" id="KW-1133">Transmembrane helix</keyword>
<evidence type="ECO:0000256" key="2">
    <source>
        <dbReference type="ARBA" id="ARBA00022692"/>
    </source>
</evidence>
<dbReference type="OrthoDB" id="567788at2759"/>
<dbReference type="Pfam" id="PF02453">
    <property type="entry name" value="Reticulon"/>
    <property type="match status" value="1"/>
</dbReference>
<evidence type="ECO:0000256" key="6">
    <source>
        <dbReference type="RuleBase" id="RU363132"/>
    </source>
</evidence>
<feature type="transmembrane region" description="Helical" evidence="6">
    <location>
        <begin position="91"/>
        <end position="109"/>
    </location>
</feature>
<evidence type="ECO:0000256" key="7">
    <source>
        <dbReference type="SAM" id="MobiDB-lite"/>
    </source>
</evidence>